<dbReference type="VEuPathDB" id="VectorBase:SCAU005373"/>
<feature type="chain" id="PRO_5009326153" description="Glycosyl transferase CAP10 domain-containing protein" evidence="7">
    <location>
        <begin position="21"/>
        <end position="433"/>
    </location>
</feature>
<keyword evidence="7" id="KW-0732">Signal</keyword>
<dbReference type="EnsemblMetazoa" id="SCAU005373-RA">
    <property type="protein sequence ID" value="SCAU005373-PA"/>
    <property type="gene ID" value="SCAU005373"/>
</dbReference>
<comment type="similarity">
    <text evidence="3">Belongs to the glycosyltransferase 90 family.</text>
</comment>
<dbReference type="InterPro" id="IPR051091">
    <property type="entry name" value="O-Glucosyltr/Glycosyltrsf_90"/>
</dbReference>
<proteinExistence type="inferred from homology"/>
<dbReference type="GO" id="GO:0005788">
    <property type="term" value="C:endoplasmic reticulum lumen"/>
    <property type="evidence" value="ECO:0007669"/>
    <property type="project" value="UniProtKB-SubCell"/>
</dbReference>
<evidence type="ECO:0000313" key="9">
    <source>
        <dbReference type="EnsemblMetazoa" id="SCAU005373-PA"/>
    </source>
</evidence>
<keyword evidence="4" id="KW-0328">Glycosyltransferase</keyword>
<dbReference type="PANTHER" id="PTHR12203">
    <property type="entry name" value="KDEL LYS-ASP-GLU-LEU CONTAINING - RELATED"/>
    <property type="match status" value="1"/>
</dbReference>
<name>A0A1I8P6X6_STOCA</name>
<evidence type="ECO:0000256" key="7">
    <source>
        <dbReference type="SAM" id="SignalP"/>
    </source>
</evidence>
<feature type="signal peptide" evidence="7">
    <location>
        <begin position="1"/>
        <end position="20"/>
    </location>
</feature>
<evidence type="ECO:0000256" key="5">
    <source>
        <dbReference type="ARBA" id="ARBA00022679"/>
    </source>
</evidence>
<evidence type="ECO:0000256" key="3">
    <source>
        <dbReference type="ARBA" id="ARBA00010118"/>
    </source>
</evidence>
<comment type="function">
    <text evidence="6">Protein O-glucosyltransferase. Catalyzes the reaction that attaches glucose through an O-glycosidic linkage to a conserved serine residue found in the consensus sequence C-X-S-X-[PA]-C in epidermal growth factor-like repeats. Regulates Notch signaling by glucosylating Notch in the ER, glucosylation is required for the correct folding and cleavage of Notch.</text>
</comment>
<organism evidence="9 10">
    <name type="scientific">Stomoxys calcitrans</name>
    <name type="common">Stable fly</name>
    <name type="synonym">Conops calcitrans</name>
    <dbReference type="NCBI Taxonomy" id="35570"/>
    <lineage>
        <taxon>Eukaryota</taxon>
        <taxon>Metazoa</taxon>
        <taxon>Ecdysozoa</taxon>
        <taxon>Arthropoda</taxon>
        <taxon>Hexapoda</taxon>
        <taxon>Insecta</taxon>
        <taxon>Pterygota</taxon>
        <taxon>Neoptera</taxon>
        <taxon>Endopterygota</taxon>
        <taxon>Diptera</taxon>
        <taxon>Brachycera</taxon>
        <taxon>Muscomorpha</taxon>
        <taxon>Muscoidea</taxon>
        <taxon>Muscidae</taxon>
        <taxon>Stomoxys</taxon>
    </lineage>
</organism>
<accession>A0A1I8P6X6</accession>
<evidence type="ECO:0000256" key="4">
    <source>
        <dbReference type="ARBA" id="ARBA00022676"/>
    </source>
</evidence>
<dbReference type="Pfam" id="PF05686">
    <property type="entry name" value="Glyco_transf_90"/>
    <property type="match status" value="1"/>
</dbReference>
<dbReference type="Proteomes" id="UP000095300">
    <property type="component" value="Unassembled WGS sequence"/>
</dbReference>
<dbReference type="GO" id="GO:0045747">
    <property type="term" value="P:positive regulation of Notch signaling pathway"/>
    <property type="evidence" value="ECO:0007669"/>
    <property type="project" value="TreeGrafter"/>
</dbReference>
<dbReference type="GO" id="GO:0035252">
    <property type="term" value="F:UDP-xylosyltransferase activity"/>
    <property type="evidence" value="ECO:0007669"/>
    <property type="project" value="TreeGrafter"/>
</dbReference>
<gene>
    <name evidence="9" type="primary">106095710</name>
</gene>
<dbReference type="SMART" id="SM00672">
    <property type="entry name" value="CAP10"/>
    <property type="match status" value="1"/>
</dbReference>
<reference evidence="9" key="1">
    <citation type="submission" date="2020-05" db="UniProtKB">
        <authorList>
            <consortium name="EnsemblMetazoa"/>
        </authorList>
    </citation>
    <scope>IDENTIFICATION</scope>
    <source>
        <strain evidence="9">USDA</strain>
    </source>
</reference>
<dbReference type="InterPro" id="IPR006598">
    <property type="entry name" value="CAP10"/>
</dbReference>
<dbReference type="OrthoDB" id="202415at2759"/>
<comment type="subcellular location">
    <subcellularLocation>
        <location evidence="1">Endoplasmic reticulum lumen</location>
    </subcellularLocation>
</comment>
<dbReference type="PANTHER" id="PTHR12203:SF35">
    <property type="entry name" value="PROTEIN O-GLUCOSYLTRANSFERASE 1"/>
    <property type="match status" value="1"/>
</dbReference>
<dbReference type="AlphaFoldDB" id="A0A1I8P6X6"/>
<dbReference type="GO" id="GO:0006493">
    <property type="term" value="P:protein O-linked glycosylation"/>
    <property type="evidence" value="ECO:0007669"/>
    <property type="project" value="TreeGrafter"/>
</dbReference>
<dbReference type="KEGG" id="scac:106095710"/>
<dbReference type="GO" id="GO:0035251">
    <property type="term" value="F:UDP-glucosyltransferase activity"/>
    <property type="evidence" value="ECO:0007669"/>
    <property type="project" value="TreeGrafter"/>
</dbReference>
<evidence type="ECO:0000256" key="1">
    <source>
        <dbReference type="ARBA" id="ARBA00004319"/>
    </source>
</evidence>
<keyword evidence="5" id="KW-0808">Transferase</keyword>
<feature type="domain" description="Glycosyl transferase CAP10" evidence="8">
    <location>
        <begin position="153"/>
        <end position="407"/>
    </location>
</feature>
<evidence type="ECO:0000313" key="10">
    <source>
        <dbReference type="Proteomes" id="UP000095300"/>
    </source>
</evidence>
<comment type="pathway">
    <text evidence="2">Protein modification; protein glycosylation.</text>
</comment>
<sequence length="433" mass="50576">MRIIFLFCLLIVIALKFSAAQNNQPNDVQATGMCTKETTDECHNGNEAQPESNNGNSDGVSLHVLSKIERARNKYKPCSHEPQDPKCECHKKVWQKDLEVFKAAGITRQNIQDVLKYGTAYKILSHKLYRQSDCYFPARCEGIEYFLLKLLPFLPDMDFVVNTRDYPQISARFNKNLLPIFSFSKTSDYSDIMYPAWTFWAGGPAIKLFPTGIGRWDLQRDKISKAALKFPWDKKINKGFFRGSRTSPERDSLILLSRSQPHLVNAMYTKNQAWKSPKDTLGAEPAQEVSFEQHCQYKYLFNFRGVAASFRLKHLFLCKSLVFHVGDEWLEFFYPALKPWKHYVPLNKNPSEADIIQMLEFFKKNDALAQEIAENGYEFIWNHLRMEDVECYWSNLLKNYAKFLRYKVKEDKSMIEIKSEHQSEEKQKRSEEL</sequence>
<evidence type="ECO:0000256" key="2">
    <source>
        <dbReference type="ARBA" id="ARBA00004922"/>
    </source>
</evidence>
<evidence type="ECO:0000256" key="6">
    <source>
        <dbReference type="ARBA" id="ARBA00045690"/>
    </source>
</evidence>
<dbReference type="STRING" id="35570.A0A1I8P6X6"/>
<evidence type="ECO:0000259" key="8">
    <source>
        <dbReference type="SMART" id="SM00672"/>
    </source>
</evidence>
<keyword evidence="10" id="KW-1185">Reference proteome</keyword>
<protein>
    <recommendedName>
        <fullName evidence="8">Glycosyl transferase CAP10 domain-containing protein</fullName>
    </recommendedName>
</protein>